<organism evidence="2 3">
    <name type="scientific">Morchella conica CCBAS932</name>
    <dbReference type="NCBI Taxonomy" id="1392247"/>
    <lineage>
        <taxon>Eukaryota</taxon>
        <taxon>Fungi</taxon>
        <taxon>Dikarya</taxon>
        <taxon>Ascomycota</taxon>
        <taxon>Pezizomycotina</taxon>
        <taxon>Pezizomycetes</taxon>
        <taxon>Pezizales</taxon>
        <taxon>Morchellaceae</taxon>
        <taxon>Morchella</taxon>
    </lineage>
</organism>
<evidence type="ECO:0000256" key="1">
    <source>
        <dbReference type="SAM" id="MobiDB-lite"/>
    </source>
</evidence>
<feature type="region of interest" description="Disordered" evidence="1">
    <location>
        <begin position="35"/>
        <end position="69"/>
    </location>
</feature>
<name>A0A3N4KEG5_9PEZI</name>
<evidence type="ECO:0000313" key="3">
    <source>
        <dbReference type="Proteomes" id="UP000277580"/>
    </source>
</evidence>
<dbReference type="InParanoid" id="A0A3N4KEG5"/>
<evidence type="ECO:0000313" key="2">
    <source>
        <dbReference type="EMBL" id="RPB06771.1"/>
    </source>
</evidence>
<dbReference type="EMBL" id="ML119222">
    <property type="protein sequence ID" value="RPB06771.1"/>
    <property type="molecule type" value="Genomic_DNA"/>
</dbReference>
<feature type="region of interest" description="Disordered" evidence="1">
    <location>
        <begin position="155"/>
        <end position="181"/>
    </location>
</feature>
<sequence>MADNQNSLTIKPIWRCYKKRRLAKRQQVVTNNVDDTTTAVPSRSTIDDQRESRSQIVGLDNGSGNPPLDMPAVPNAQHALLGSPNIQHDISLLPRRPAVEKTENNTINTAVPSTIFDQPESCPERVDLGNGANPPHDISAFPRTQYVPVDSQQIVPKLPQRPPPVQQKLEDEGIGRHGLSLDDDLVRVSSID</sequence>
<reference evidence="2 3" key="1">
    <citation type="journal article" date="2018" name="Nat. Ecol. Evol.">
        <title>Pezizomycetes genomes reveal the molecular basis of ectomycorrhizal truffle lifestyle.</title>
        <authorList>
            <person name="Murat C."/>
            <person name="Payen T."/>
            <person name="Noel B."/>
            <person name="Kuo A."/>
            <person name="Morin E."/>
            <person name="Chen J."/>
            <person name="Kohler A."/>
            <person name="Krizsan K."/>
            <person name="Balestrini R."/>
            <person name="Da Silva C."/>
            <person name="Montanini B."/>
            <person name="Hainaut M."/>
            <person name="Levati E."/>
            <person name="Barry K.W."/>
            <person name="Belfiori B."/>
            <person name="Cichocki N."/>
            <person name="Clum A."/>
            <person name="Dockter R.B."/>
            <person name="Fauchery L."/>
            <person name="Guy J."/>
            <person name="Iotti M."/>
            <person name="Le Tacon F."/>
            <person name="Lindquist E.A."/>
            <person name="Lipzen A."/>
            <person name="Malagnac F."/>
            <person name="Mello A."/>
            <person name="Molinier V."/>
            <person name="Miyauchi S."/>
            <person name="Poulain J."/>
            <person name="Riccioni C."/>
            <person name="Rubini A."/>
            <person name="Sitrit Y."/>
            <person name="Splivallo R."/>
            <person name="Traeger S."/>
            <person name="Wang M."/>
            <person name="Zifcakova L."/>
            <person name="Wipf D."/>
            <person name="Zambonelli A."/>
            <person name="Paolocci F."/>
            <person name="Nowrousian M."/>
            <person name="Ottonello S."/>
            <person name="Baldrian P."/>
            <person name="Spatafora J.W."/>
            <person name="Henrissat B."/>
            <person name="Nagy L.G."/>
            <person name="Aury J.M."/>
            <person name="Wincker P."/>
            <person name="Grigoriev I.V."/>
            <person name="Bonfante P."/>
            <person name="Martin F.M."/>
        </authorList>
    </citation>
    <scope>NUCLEOTIDE SEQUENCE [LARGE SCALE GENOMIC DNA]</scope>
    <source>
        <strain evidence="2 3">CCBAS932</strain>
    </source>
</reference>
<keyword evidence="3" id="KW-1185">Reference proteome</keyword>
<accession>A0A3N4KEG5</accession>
<proteinExistence type="predicted"/>
<gene>
    <name evidence="2" type="ORF">P167DRAFT_550295</name>
</gene>
<dbReference type="AlphaFoldDB" id="A0A3N4KEG5"/>
<protein>
    <submittedName>
        <fullName evidence="2">Uncharacterized protein</fullName>
    </submittedName>
</protein>
<dbReference type="Proteomes" id="UP000277580">
    <property type="component" value="Unassembled WGS sequence"/>
</dbReference>